<feature type="compositionally biased region" description="Polar residues" evidence="5">
    <location>
        <begin position="767"/>
        <end position="782"/>
    </location>
</feature>
<comment type="caution">
    <text evidence="7">The sequence shown here is derived from an EMBL/GenBank/DDBJ whole genome shotgun (WGS) entry which is preliminary data.</text>
</comment>
<evidence type="ECO:0000259" key="6">
    <source>
        <dbReference type="Pfam" id="PF03732"/>
    </source>
</evidence>
<evidence type="ECO:0000313" key="8">
    <source>
        <dbReference type="Proteomes" id="UP001151760"/>
    </source>
</evidence>
<reference evidence="7" key="1">
    <citation type="journal article" date="2022" name="Int. J. Mol. Sci.">
        <title>Draft Genome of Tanacetum Coccineum: Genomic Comparison of Closely Related Tanacetum-Family Plants.</title>
        <authorList>
            <person name="Yamashiro T."/>
            <person name="Shiraishi A."/>
            <person name="Nakayama K."/>
            <person name="Satake H."/>
        </authorList>
    </citation>
    <scope>NUCLEOTIDE SEQUENCE</scope>
</reference>
<feature type="compositionally biased region" description="Low complexity" evidence="5">
    <location>
        <begin position="187"/>
        <end position="215"/>
    </location>
</feature>
<dbReference type="SUPFAM" id="SSF56672">
    <property type="entry name" value="DNA/RNA polymerases"/>
    <property type="match status" value="1"/>
</dbReference>
<keyword evidence="7" id="KW-0695">RNA-directed DNA polymerase</keyword>
<keyword evidence="1" id="KW-0808">Transferase</keyword>
<dbReference type="Gene3D" id="2.40.70.10">
    <property type="entry name" value="Acid Proteases"/>
    <property type="match status" value="1"/>
</dbReference>
<dbReference type="Proteomes" id="UP001151760">
    <property type="component" value="Unassembled WGS sequence"/>
</dbReference>
<feature type="region of interest" description="Disordered" evidence="5">
    <location>
        <begin position="754"/>
        <end position="783"/>
    </location>
</feature>
<feature type="domain" description="Retrotransposon gag" evidence="6">
    <location>
        <begin position="619"/>
        <end position="716"/>
    </location>
</feature>
<dbReference type="InterPro" id="IPR043502">
    <property type="entry name" value="DNA/RNA_pol_sf"/>
</dbReference>
<dbReference type="Gene3D" id="3.30.70.270">
    <property type="match status" value="2"/>
</dbReference>
<organism evidence="7 8">
    <name type="scientific">Tanacetum coccineum</name>
    <dbReference type="NCBI Taxonomy" id="301880"/>
    <lineage>
        <taxon>Eukaryota</taxon>
        <taxon>Viridiplantae</taxon>
        <taxon>Streptophyta</taxon>
        <taxon>Embryophyta</taxon>
        <taxon>Tracheophyta</taxon>
        <taxon>Spermatophyta</taxon>
        <taxon>Magnoliopsida</taxon>
        <taxon>eudicotyledons</taxon>
        <taxon>Gunneridae</taxon>
        <taxon>Pentapetalae</taxon>
        <taxon>asterids</taxon>
        <taxon>campanulids</taxon>
        <taxon>Asterales</taxon>
        <taxon>Asteraceae</taxon>
        <taxon>Asteroideae</taxon>
        <taxon>Anthemideae</taxon>
        <taxon>Anthemidinae</taxon>
        <taxon>Tanacetum</taxon>
    </lineage>
</organism>
<sequence length="1100" mass="122203">MSALVISISSNVSVESVGSSFPPVILIGSIFLEVPVALEVGAAAVASPVGVLELDTHSSSKADPSESSPSPIFVAHIVSPFLCSDDSESDTEMPERHVSPTPHDVMLTRWRSRVASRSSSPTTSTLEIHTAPILPAPSAIDIPIGRLYRTHPSGPCRALTMRKLVRPLPYHRLALRYTSHHLDRFTSGSSSGHSSLDHSSSGHSILGHSLSGHASPDTTVADSSTPQRFVYPPLVRTLPCSEAYLHWRSAPLSTMYPLTTFESSDVDSSSELFAGPSCKRCRSLAATMTSSIHATRALVHSRADLLPPRKMFEDSISPEDNVKEDIDTDVLEDIEADATTNEVAVDKDVVTGVDACIDMEVDVRVDVEDEVENKVESSDRVTMEVGVDVAARIDIPDGMLIPDAVERLEQVEEGLQDIYEHVIEIPLQRIEYIETGQRELEARSLITDRERASLLEQVASLERRNTRFEGTMMIERARVDRLIVEPVDSSSISVNQVPHYGLNNMTITHSGMTPEAIEELVNRRVKEALAAYEATRAANALEAESQSQNGSDGDNRNGGNGNGRDGNGGNGNPNENNRGARHVVRECTYQDFMKCQPLNFKGTEGVVELMRWFENMEVKYATCTMLNSALTLWNSHKSTIGADAAFSISWRELMKLMAEVYSPRTEIQKMESELWNLTVKNNDLAAHTERFQELTMMCTKMVPEEEDRVEKFIGSLPDNIQGNVIAVEPTRLQDAVRIANNLMDQKLKGCAMKNAKNKRKFDKNQKDNSGQQQPNKRQNVGGQNVARAYTAGNNERRVYNGSLPLCNKCKFHHEGPCTVRCRKYKKVGHLTRDCKAADFTTSNQRGQVVNQRVLTCFECGSVGEARGKAYVLDGGDANPDSNVVTGLLGHPFNIDLMPVELGSFDVIIGMDWLANHHAVIVCDEKIVRIPYGDEVLIVQGDRSGKGKKSKLSIIPCTKTHKINDLFDQLQGSRVYTKTDLRSGYHKLRVREEDIPKTSFRTRYDHYEFQVMSFGLTNTPASKEEHAEHLKLILKLLKKEELYAKFSKCEFWLSKVQFLSHVIDSEGIHVDPAKIESVKDWASPKTLTEIRQLLGLAGYYR</sequence>
<feature type="compositionally biased region" description="Low complexity" evidence="5">
    <location>
        <begin position="540"/>
        <end position="552"/>
    </location>
</feature>
<evidence type="ECO:0000256" key="5">
    <source>
        <dbReference type="SAM" id="MobiDB-lite"/>
    </source>
</evidence>
<gene>
    <name evidence="7" type="ORF">Tco_1094332</name>
</gene>
<keyword evidence="4" id="KW-0255">Endonuclease</keyword>
<evidence type="ECO:0000256" key="2">
    <source>
        <dbReference type="ARBA" id="ARBA00022695"/>
    </source>
</evidence>
<keyword evidence="3" id="KW-0540">Nuclease</keyword>
<keyword evidence="4" id="KW-0378">Hydrolase</keyword>
<feature type="compositionally biased region" description="Polar residues" evidence="5">
    <location>
        <begin position="216"/>
        <end position="225"/>
    </location>
</feature>
<dbReference type="EMBL" id="BQNB010020711">
    <property type="protein sequence ID" value="GJT98814.1"/>
    <property type="molecule type" value="Genomic_DNA"/>
</dbReference>
<evidence type="ECO:0000256" key="1">
    <source>
        <dbReference type="ARBA" id="ARBA00022679"/>
    </source>
</evidence>
<dbReference type="InterPro" id="IPR005162">
    <property type="entry name" value="Retrotrans_gag_dom"/>
</dbReference>
<feature type="region of interest" description="Disordered" evidence="5">
    <location>
        <begin position="540"/>
        <end position="578"/>
    </location>
</feature>
<accession>A0ABQ5IF77</accession>
<dbReference type="CDD" id="cd01647">
    <property type="entry name" value="RT_LTR"/>
    <property type="match status" value="1"/>
</dbReference>
<dbReference type="InterPro" id="IPR050951">
    <property type="entry name" value="Retrovirus_Pol_polyprotein"/>
</dbReference>
<feature type="compositionally biased region" description="Gly residues" evidence="5">
    <location>
        <begin position="556"/>
        <end position="571"/>
    </location>
</feature>
<protein>
    <submittedName>
        <fullName evidence="7">Reverse transcriptase domain-containing protein</fullName>
    </submittedName>
</protein>
<dbReference type="InterPro" id="IPR043128">
    <property type="entry name" value="Rev_trsase/Diguanyl_cyclase"/>
</dbReference>
<reference evidence="7" key="2">
    <citation type="submission" date="2022-01" db="EMBL/GenBank/DDBJ databases">
        <authorList>
            <person name="Yamashiro T."/>
            <person name="Shiraishi A."/>
            <person name="Satake H."/>
            <person name="Nakayama K."/>
        </authorList>
    </citation>
    <scope>NUCLEOTIDE SEQUENCE</scope>
</reference>
<keyword evidence="8" id="KW-1185">Reference proteome</keyword>
<dbReference type="GO" id="GO:0003964">
    <property type="term" value="F:RNA-directed DNA polymerase activity"/>
    <property type="evidence" value="ECO:0007669"/>
    <property type="project" value="UniProtKB-KW"/>
</dbReference>
<feature type="region of interest" description="Disordered" evidence="5">
    <location>
        <begin position="186"/>
        <end position="225"/>
    </location>
</feature>
<proteinExistence type="predicted"/>
<dbReference type="Pfam" id="PF03732">
    <property type="entry name" value="Retrotrans_gag"/>
    <property type="match status" value="1"/>
</dbReference>
<evidence type="ECO:0000256" key="4">
    <source>
        <dbReference type="ARBA" id="ARBA00022759"/>
    </source>
</evidence>
<dbReference type="Gene3D" id="3.10.10.10">
    <property type="entry name" value="HIV Type 1 Reverse Transcriptase, subunit A, domain 1"/>
    <property type="match status" value="1"/>
</dbReference>
<name>A0ABQ5IF77_9ASTR</name>
<keyword evidence="2" id="KW-0548">Nucleotidyltransferase</keyword>
<dbReference type="Pfam" id="PF08284">
    <property type="entry name" value="RVP_2"/>
    <property type="match status" value="1"/>
</dbReference>
<dbReference type="PANTHER" id="PTHR37984">
    <property type="entry name" value="PROTEIN CBG26694"/>
    <property type="match status" value="1"/>
</dbReference>
<dbReference type="InterPro" id="IPR021109">
    <property type="entry name" value="Peptidase_aspartic_dom_sf"/>
</dbReference>
<evidence type="ECO:0000313" key="7">
    <source>
        <dbReference type="EMBL" id="GJT98814.1"/>
    </source>
</evidence>
<evidence type="ECO:0000256" key="3">
    <source>
        <dbReference type="ARBA" id="ARBA00022722"/>
    </source>
</evidence>
<dbReference type="PANTHER" id="PTHR37984:SF5">
    <property type="entry name" value="PROTEIN NYNRIN-LIKE"/>
    <property type="match status" value="1"/>
</dbReference>